<dbReference type="GO" id="GO:0016787">
    <property type="term" value="F:hydrolase activity"/>
    <property type="evidence" value="ECO:0007669"/>
    <property type="project" value="UniProtKB-KW"/>
</dbReference>
<dbReference type="Gene3D" id="3.40.630.10">
    <property type="entry name" value="Zn peptidases"/>
    <property type="match status" value="2"/>
</dbReference>
<dbReference type="Pfam" id="PF01546">
    <property type="entry name" value="Peptidase_M20"/>
    <property type="match status" value="1"/>
</dbReference>
<dbReference type="NCBIfam" id="NF009555">
    <property type="entry name" value="PRK13004.1"/>
    <property type="match status" value="1"/>
</dbReference>
<dbReference type="STRING" id="1192197.JBW_04445"/>
<dbReference type="InterPro" id="IPR036264">
    <property type="entry name" value="Bact_exopeptidase_dim_dom"/>
</dbReference>
<reference evidence="5 6" key="1">
    <citation type="journal article" date="2015" name="Genome Announc.">
        <title>Complete Genome Sequence of Pelosinus fermentans JBW45, a Member of a Remarkably Competitive Group of Negativicutes in the Firmicutes Phylum.</title>
        <authorList>
            <person name="De Leon K.B."/>
            <person name="Utturkar S.M."/>
            <person name="Camilleri L.B."/>
            <person name="Elias D.A."/>
            <person name="Arkin A.P."/>
            <person name="Fields M.W."/>
            <person name="Brown S.D."/>
            <person name="Wall J.D."/>
        </authorList>
    </citation>
    <scope>NUCLEOTIDE SEQUENCE [LARGE SCALE GENOMIC DNA]</scope>
    <source>
        <strain evidence="5 6">JBW45</strain>
    </source>
</reference>
<dbReference type="SUPFAM" id="SSF53187">
    <property type="entry name" value="Zn-dependent exopeptidases"/>
    <property type="match status" value="1"/>
</dbReference>
<evidence type="ECO:0000256" key="1">
    <source>
        <dbReference type="ARBA" id="ARBA00022723"/>
    </source>
</evidence>
<dbReference type="Gene3D" id="3.30.70.360">
    <property type="match status" value="1"/>
</dbReference>
<keyword evidence="3" id="KW-1133">Transmembrane helix</keyword>
<proteinExistence type="predicted"/>
<dbReference type="InterPro" id="IPR050072">
    <property type="entry name" value="Peptidase_M20A"/>
</dbReference>
<evidence type="ECO:0000313" key="5">
    <source>
        <dbReference type="EMBL" id="AJQ29776.1"/>
    </source>
</evidence>
<evidence type="ECO:0000256" key="2">
    <source>
        <dbReference type="ARBA" id="ARBA00022801"/>
    </source>
</evidence>
<dbReference type="PANTHER" id="PTHR43808">
    <property type="entry name" value="ACETYLORNITHINE DEACETYLASE"/>
    <property type="match status" value="1"/>
</dbReference>
<reference evidence="6" key="2">
    <citation type="submission" date="2015-02" db="EMBL/GenBank/DDBJ databases">
        <title>Complete Genome Sequence of Pelosinus fermentans JBW45.</title>
        <authorList>
            <person name="De Leon K.B."/>
            <person name="Utturkar S.M."/>
            <person name="Camilleri L.B."/>
            <person name="Arkin A.P."/>
            <person name="Fields M.W."/>
            <person name="Brown S.D."/>
            <person name="Wall J.D."/>
        </authorList>
    </citation>
    <scope>NUCLEOTIDE SEQUENCE [LARGE SCALE GENOMIC DNA]</scope>
    <source>
        <strain evidence="6">JBW45</strain>
    </source>
</reference>
<evidence type="ECO:0000256" key="3">
    <source>
        <dbReference type="SAM" id="Phobius"/>
    </source>
</evidence>
<keyword evidence="3" id="KW-0472">Membrane</keyword>
<keyword evidence="1" id="KW-0479">Metal-binding</keyword>
<dbReference type="KEGG" id="pft:JBW_04445"/>
<feature type="domain" description="Peptidase M20 dimerisation" evidence="4">
    <location>
        <begin position="253"/>
        <end position="353"/>
    </location>
</feature>
<dbReference type="Proteomes" id="UP000005361">
    <property type="component" value="Chromosome"/>
</dbReference>
<protein>
    <submittedName>
        <fullName evidence="5">Peptidase M20</fullName>
    </submittedName>
</protein>
<dbReference type="EMBL" id="CP010978">
    <property type="protein sequence ID" value="AJQ29776.1"/>
    <property type="molecule type" value="Genomic_DNA"/>
</dbReference>
<evidence type="ECO:0000259" key="4">
    <source>
        <dbReference type="Pfam" id="PF07687"/>
    </source>
</evidence>
<name>I9DBT7_9FIRM</name>
<evidence type="ECO:0000313" key="6">
    <source>
        <dbReference type="Proteomes" id="UP000005361"/>
    </source>
</evidence>
<accession>I9DBT7</accession>
<gene>
    <name evidence="5" type="ORF">JBW_04445</name>
</gene>
<feature type="transmembrane region" description="Helical" evidence="3">
    <location>
        <begin position="20"/>
        <end position="40"/>
    </location>
</feature>
<sequence length="486" mass="52925">MNHKGTMPLPQSFVSFVFLWFDYLYVGKGCAAFLLLYFLIMQDLVRMESKLIILYNCNALMRLLKVSLEKGRSRMDNQQICGPLGPVDEELIIKTCQELVQIPSYTGQEQEIADLLVEKMLALGYDSAWIDGVGNVIGEIRGNHPGPKVLFDSHIDTIPVSGTEIWIHDPFEGLVENGRMYGRGVVSMKGALSAMICGLAPLIQYKDKLSGSVFVSGTVGKEQFEGLAFRQVIQVMKPDYVIVGEASDLAICYGQRGRAQVIVMTKGKAAHSAVPLAGKNASDMMLNLVAEIKKQTTFSVSSLGQGSLELVSIASAPSPGSSTVPHTCWATFDRYMVQDELEADILQPIHRAIAVLQHQDADFSAEVGIAESGLECYTGQYLSGKRFFPGWILSPEHELVSGAQQALGKAGFTPALSTYTISTNASYSAAIANVPTIGFGPGCEKDMHIADENLKVNQLTAAAAGYQAIACQFLLTKEQESSERWR</sequence>
<dbReference type="InterPro" id="IPR011650">
    <property type="entry name" value="Peptidase_M20_dimer"/>
</dbReference>
<organism evidence="5 6">
    <name type="scientific">Pelosinus fermentans JBW45</name>
    <dbReference type="NCBI Taxonomy" id="1192197"/>
    <lineage>
        <taxon>Bacteria</taxon>
        <taxon>Bacillati</taxon>
        <taxon>Bacillota</taxon>
        <taxon>Negativicutes</taxon>
        <taxon>Selenomonadales</taxon>
        <taxon>Sporomusaceae</taxon>
        <taxon>Pelosinus</taxon>
    </lineage>
</organism>
<dbReference type="InterPro" id="IPR002933">
    <property type="entry name" value="Peptidase_M20"/>
</dbReference>
<dbReference type="GO" id="GO:0046872">
    <property type="term" value="F:metal ion binding"/>
    <property type="evidence" value="ECO:0007669"/>
    <property type="project" value="UniProtKB-KW"/>
</dbReference>
<dbReference type="SUPFAM" id="SSF55031">
    <property type="entry name" value="Bacterial exopeptidase dimerisation domain"/>
    <property type="match status" value="1"/>
</dbReference>
<dbReference type="AlphaFoldDB" id="I9DBT7"/>
<keyword evidence="3" id="KW-0812">Transmembrane</keyword>
<keyword evidence="2" id="KW-0378">Hydrolase</keyword>
<dbReference type="HOGENOM" id="CLU_021802_2_1_9"/>
<dbReference type="Pfam" id="PF07687">
    <property type="entry name" value="M20_dimer"/>
    <property type="match status" value="1"/>
</dbReference>